<dbReference type="InterPro" id="IPR036390">
    <property type="entry name" value="WH_DNA-bd_sf"/>
</dbReference>
<dbReference type="InterPro" id="IPR036388">
    <property type="entry name" value="WH-like_DNA-bd_sf"/>
</dbReference>
<dbReference type="Gene3D" id="1.10.10.10">
    <property type="entry name" value="Winged helix-like DNA-binding domain superfamily/Winged helix DNA-binding domain"/>
    <property type="match status" value="1"/>
</dbReference>
<protein>
    <submittedName>
        <fullName evidence="1">Rrf2 family transcriptional regulator</fullName>
    </submittedName>
</protein>
<proteinExistence type="predicted"/>
<dbReference type="Pfam" id="PF02082">
    <property type="entry name" value="Rrf2"/>
    <property type="match status" value="1"/>
</dbReference>
<evidence type="ECO:0000313" key="1">
    <source>
        <dbReference type="EMBL" id="WEK33921.1"/>
    </source>
</evidence>
<dbReference type="AlphaFoldDB" id="A0AAJ6BGA6"/>
<name>A0AAJ6BGA6_9BACT</name>
<dbReference type="GO" id="GO:0005829">
    <property type="term" value="C:cytosol"/>
    <property type="evidence" value="ECO:0007669"/>
    <property type="project" value="TreeGrafter"/>
</dbReference>
<reference evidence="1" key="1">
    <citation type="submission" date="2023-03" db="EMBL/GenBank/DDBJ databases">
        <title>Andean soil-derived lignocellulolytic bacterial consortium as a source of novel taxa and putative plastic-active enzymes.</title>
        <authorList>
            <person name="Diaz-Garcia L."/>
            <person name="Chuvochina M."/>
            <person name="Feuerriegel G."/>
            <person name="Bunk B."/>
            <person name="Sproer C."/>
            <person name="Streit W.R."/>
            <person name="Rodriguez L.M."/>
            <person name="Overmann J."/>
            <person name="Jimenez D.J."/>
        </authorList>
    </citation>
    <scope>NUCLEOTIDE SEQUENCE</scope>
    <source>
        <strain evidence="1">MAG 7</strain>
    </source>
</reference>
<dbReference type="EMBL" id="CP119311">
    <property type="protein sequence ID" value="WEK33921.1"/>
    <property type="molecule type" value="Genomic_DNA"/>
</dbReference>
<accession>A0AAJ6BGA6</accession>
<dbReference type="GO" id="GO:0003700">
    <property type="term" value="F:DNA-binding transcription factor activity"/>
    <property type="evidence" value="ECO:0007669"/>
    <property type="project" value="TreeGrafter"/>
</dbReference>
<organism evidence="1 2">
    <name type="scientific">Candidatus Pseudobacter hemicellulosilyticus</name>
    <dbReference type="NCBI Taxonomy" id="3121375"/>
    <lineage>
        <taxon>Bacteria</taxon>
        <taxon>Pseudomonadati</taxon>
        <taxon>Bacteroidota</taxon>
        <taxon>Chitinophagia</taxon>
        <taxon>Chitinophagales</taxon>
        <taxon>Chitinophagaceae</taxon>
        <taxon>Pseudobacter</taxon>
    </lineage>
</organism>
<evidence type="ECO:0000313" key="2">
    <source>
        <dbReference type="Proteomes" id="UP001220610"/>
    </source>
</evidence>
<dbReference type="SUPFAM" id="SSF46785">
    <property type="entry name" value="Winged helix' DNA-binding domain"/>
    <property type="match status" value="1"/>
</dbReference>
<dbReference type="PANTHER" id="PTHR33221:SF15">
    <property type="entry name" value="HTH-TYPE TRANSCRIPTIONAL REGULATOR YWGB-RELATED"/>
    <property type="match status" value="1"/>
</dbReference>
<dbReference type="InterPro" id="IPR000944">
    <property type="entry name" value="Tscrpt_reg_Rrf2"/>
</dbReference>
<gene>
    <name evidence="1" type="ORF">P0Y53_15640</name>
</gene>
<dbReference type="Proteomes" id="UP001220610">
    <property type="component" value="Chromosome"/>
</dbReference>
<dbReference type="PANTHER" id="PTHR33221">
    <property type="entry name" value="WINGED HELIX-TURN-HELIX TRANSCRIPTIONAL REGULATOR, RRF2 FAMILY"/>
    <property type="match status" value="1"/>
</dbReference>
<sequence>MLSVTCKTAIKAVLYLAAKADTGTNAGIREIAGAINASEHTVGKLLQTLVKDQLIHSLKGPAGGFYMSGEQLKRPIIDIISAIDGDALFTSCALGLEQCSSSHPCPIHQDYMGARELLRKSFSRKKIADLRNLVKEGVVHLA</sequence>
<dbReference type="PROSITE" id="PS51197">
    <property type="entry name" value="HTH_RRF2_2"/>
    <property type="match status" value="1"/>
</dbReference>